<feature type="region of interest" description="Disordered" evidence="1">
    <location>
        <begin position="1"/>
        <end position="87"/>
    </location>
</feature>
<organism evidence="2 3">
    <name type="scientific">Frankia torreyi</name>
    <dbReference type="NCBI Taxonomy" id="1856"/>
    <lineage>
        <taxon>Bacteria</taxon>
        <taxon>Bacillati</taxon>
        <taxon>Actinomycetota</taxon>
        <taxon>Actinomycetes</taxon>
        <taxon>Frankiales</taxon>
        <taxon>Frankiaceae</taxon>
        <taxon>Frankia</taxon>
    </lineage>
</organism>
<dbReference type="EMBL" id="JYFN01000008">
    <property type="protein sequence ID" value="KJE24121.1"/>
    <property type="molecule type" value="Genomic_DNA"/>
</dbReference>
<feature type="region of interest" description="Disordered" evidence="1">
    <location>
        <begin position="192"/>
        <end position="253"/>
    </location>
</feature>
<sequence>MAPAGWTASFGPPGHTRAAMITSADSQRPSRSRARSAAPTRPITEARLRRTTLLQHDRLGPPEPGSRRPRRSGLAPGGVPAPPRVFRRPAADTTFGLARTVRSRTVRAGRPTPPAIRWQIPASRGRPGALPAIACRPSRSFVPFVLFVLFVRFGDPVGDPPGGEGRPGGPEWKHSLATFPAWPCDQAIAGVGESPSTKLSAGPADWTSLPIPGPSGQPVAPNGRGRPGHGAIGQTRGSAPRPGGGCAGAAHQT</sequence>
<reference evidence="3" key="1">
    <citation type="submission" date="2015-02" db="EMBL/GenBank/DDBJ databases">
        <title>Draft Genome of Frankia sp. CpI1-S.</title>
        <authorList>
            <person name="Oshone R.T."/>
            <person name="Ngom M."/>
            <person name="Ghodhbane-Gtari F."/>
            <person name="Gtari M."/>
            <person name="Morris K."/>
            <person name="Thomas K."/>
            <person name="Sen A."/>
            <person name="Tisa L.S."/>
        </authorList>
    </citation>
    <scope>NUCLEOTIDE SEQUENCE [LARGE SCALE GENOMIC DNA]</scope>
    <source>
        <strain evidence="3">CpI1-S</strain>
    </source>
</reference>
<dbReference type="Proteomes" id="UP000032545">
    <property type="component" value="Unassembled WGS sequence"/>
</dbReference>
<evidence type="ECO:0000313" key="2">
    <source>
        <dbReference type="EMBL" id="KJE24121.1"/>
    </source>
</evidence>
<dbReference type="AlphaFoldDB" id="A0A0D8BIZ7"/>
<dbReference type="PATRIC" id="fig|1502723.3.peg.6084"/>
<feature type="compositionally biased region" description="Low complexity" evidence="1">
    <location>
        <begin position="23"/>
        <end position="42"/>
    </location>
</feature>
<comment type="caution">
    <text evidence="2">The sequence shown here is derived from an EMBL/GenBank/DDBJ whole genome shotgun (WGS) entry which is preliminary data.</text>
</comment>
<reference evidence="2 3" key="2">
    <citation type="journal article" date="2016" name="Genome Announc.">
        <title>Permanent Draft Genome Sequences for Two Variants of Frankia sp. Strain CpI1, the First Frankia Strain Isolated from Root Nodules of Comptonia peregrina.</title>
        <authorList>
            <person name="Oshone R."/>
            <person name="Hurst S.G.IV."/>
            <person name="Abebe-Akele F."/>
            <person name="Simpson S."/>
            <person name="Morris K."/>
            <person name="Thomas W.K."/>
            <person name="Tisa L.S."/>
        </authorList>
    </citation>
    <scope>NUCLEOTIDE SEQUENCE [LARGE SCALE GENOMIC DNA]</scope>
    <source>
        <strain evidence="3">CpI1-S</strain>
    </source>
</reference>
<gene>
    <name evidence="2" type="ORF">FF36_01524</name>
</gene>
<proteinExistence type="predicted"/>
<accession>A0A0D8BIZ7</accession>
<evidence type="ECO:0000256" key="1">
    <source>
        <dbReference type="SAM" id="MobiDB-lite"/>
    </source>
</evidence>
<keyword evidence="3" id="KW-1185">Reference proteome</keyword>
<evidence type="ECO:0000313" key="3">
    <source>
        <dbReference type="Proteomes" id="UP000032545"/>
    </source>
</evidence>
<name>A0A0D8BIZ7_9ACTN</name>
<protein>
    <submittedName>
        <fullName evidence="2">Uncharacterized protein</fullName>
    </submittedName>
</protein>